<dbReference type="Proteomes" id="UP000683011">
    <property type="component" value="Segment"/>
</dbReference>
<gene>
    <name evidence="1" type="ORF">elemo143B_phanotate44</name>
</gene>
<keyword evidence="2" id="KW-1185">Reference proteome</keyword>
<accession>A0A7D7JRN3</accession>
<reference evidence="2" key="1">
    <citation type="submission" date="2020-05" db="EMBL/GenBank/DDBJ databases">
        <title>Genomics and ecology of novel Flavobacterium phages from the Baltic Sea.</title>
        <authorList>
            <person name="Hoetzinger M."/>
            <person name="Nilsson E."/>
            <person name="Holmfeldt K."/>
        </authorList>
    </citation>
    <scope>NUCLEOTIDE SEQUENCE [LARGE SCALE GENOMIC DNA]</scope>
</reference>
<name>A0A7D7JRN3_9CAUD</name>
<evidence type="ECO:0000313" key="2">
    <source>
        <dbReference type="Proteomes" id="UP000683011"/>
    </source>
</evidence>
<proteinExistence type="predicted"/>
<sequence length="98" mass="11612">MRLRSLSNFKNNTKMRAKQVLEYIENTLNQTPRHNCTALAKAITQASKKFKQDQFDMMMLLLENRPIDGSYTHSYGFHTAYGRELIDTMSNYYYKFNN</sequence>
<dbReference type="EMBL" id="MT497068">
    <property type="protein sequence ID" value="QMP84934.1"/>
    <property type="molecule type" value="Genomic_DNA"/>
</dbReference>
<organism evidence="1 2">
    <name type="scientific">Flavobacterium phage vB_FspP_elemoB_14-3B</name>
    <dbReference type="NCBI Taxonomy" id="2743804"/>
    <lineage>
        <taxon>Viruses</taxon>
        <taxon>Duplodnaviria</taxon>
        <taxon>Heunggongvirae</taxon>
        <taxon>Uroviricota</taxon>
        <taxon>Caudoviricetes</taxon>
        <taxon>Elemovirus</taxon>
        <taxon>Elemovirus elemoB</taxon>
    </lineage>
</organism>
<evidence type="ECO:0000313" key="1">
    <source>
        <dbReference type="EMBL" id="QMP84934.1"/>
    </source>
</evidence>
<protein>
    <submittedName>
        <fullName evidence="1">Uncharacterized protein</fullName>
    </submittedName>
</protein>